<keyword evidence="3" id="KW-0256">Endoplasmic reticulum</keyword>
<keyword evidence="4" id="KW-1133">Transmembrane helix</keyword>
<evidence type="ECO:0000313" key="6">
    <source>
        <dbReference type="RefSeq" id="XP_033358066.1"/>
    </source>
</evidence>
<evidence type="ECO:0000256" key="3">
    <source>
        <dbReference type="ARBA" id="ARBA00022824"/>
    </source>
</evidence>
<evidence type="ECO:0000256" key="1">
    <source>
        <dbReference type="ARBA" id="ARBA00004477"/>
    </source>
</evidence>
<comment type="similarity">
    <text evidence="2">Belongs to the MAPEG family.</text>
</comment>
<dbReference type="Proteomes" id="UP000504631">
    <property type="component" value="Unplaced"/>
</dbReference>
<accession>A0A6J3L0V2</accession>
<evidence type="ECO:0000256" key="4">
    <source>
        <dbReference type="SAM" id="Phobius"/>
    </source>
</evidence>
<sequence>MENNLANEVKELWVVYVWWSCVLILKMNALTWFTGRIRATRRVIHSEEDKMWLASTDIILCPNGGGHEDVVRIRNAHQHDLGIVIPYLLIAPIWLTTSPLFPMARLILPAFAVVSILRTLLHIKFVDLHRYCITILSISELCILIYMSVVSAFYYAS</sequence>
<feature type="transmembrane region" description="Helical" evidence="4">
    <location>
        <begin position="103"/>
        <end position="121"/>
    </location>
</feature>
<name>A0A6J3L0V2_9HYME</name>
<dbReference type="PANTHER" id="PTHR10689">
    <property type="entry name" value="MICROSOMAL GLUTATHIONE S-TRANSFERASE 1"/>
    <property type="match status" value="1"/>
</dbReference>
<comment type="subcellular location">
    <subcellularLocation>
        <location evidence="1">Endoplasmic reticulum membrane</location>
        <topology evidence="1">Multi-pass membrane protein</topology>
    </subcellularLocation>
</comment>
<dbReference type="InterPro" id="IPR040162">
    <property type="entry name" value="MGST1-like"/>
</dbReference>
<proteinExistence type="inferred from homology"/>
<dbReference type="KEGG" id="bvk:117237813"/>
<dbReference type="AlphaFoldDB" id="A0A6J3L0V2"/>
<dbReference type="PANTHER" id="PTHR10689:SF6">
    <property type="entry name" value="MICROSOMAL GLUTATHIONE S-TRANSFERASE 1"/>
    <property type="match status" value="1"/>
</dbReference>
<gene>
    <name evidence="6" type="primary">LOC117237813</name>
</gene>
<organism evidence="5 6">
    <name type="scientific">Bombus vosnesenskii</name>
    <dbReference type="NCBI Taxonomy" id="207650"/>
    <lineage>
        <taxon>Eukaryota</taxon>
        <taxon>Metazoa</taxon>
        <taxon>Ecdysozoa</taxon>
        <taxon>Arthropoda</taxon>
        <taxon>Hexapoda</taxon>
        <taxon>Insecta</taxon>
        <taxon>Pterygota</taxon>
        <taxon>Neoptera</taxon>
        <taxon>Endopterygota</taxon>
        <taxon>Hymenoptera</taxon>
        <taxon>Apocrita</taxon>
        <taxon>Aculeata</taxon>
        <taxon>Apoidea</taxon>
        <taxon>Anthophila</taxon>
        <taxon>Apidae</taxon>
        <taxon>Bombus</taxon>
        <taxon>Pyrobombus</taxon>
    </lineage>
</organism>
<keyword evidence="4" id="KW-0812">Transmembrane</keyword>
<keyword evidence="5" id="KW-1185">Reference proteome</keyword>
<keyword evidence="4" id="KW-0472">Membrane</keyword>
<feature type="transmembrane region" description="Helical" evidence="4">
    <location>
        <begin position="12"/>
        <end position="33"/>
    </location>
</feature>
<evidence type="ECO:0000256" key="2">
    <source>
        <dbReference type="ARBA" id="ARBA00010459"/>
    </source>
</evidence>
<reference evidence="6" key="1">
    <citation type="submission" date="2025-08" db="UniProtKB">
        <authorList>
            <consortium name="RefSeq"/>
        </authorList>
    </citation>
    <scope>IDENTIFICATION</scope>
    <source>
        <tissue evidence="6">Muscle</tissue>
    </source>
</reference>
<protein>
    <submittedName>
        <fullName evidence="6">Uncharacterized protein LOC117237813</fullName>
    </submittedName>
</protein>
<evidence type="ECO:0000313" key="5">
    <source>
        <dbReference type="Proteomes" id="UP000504631"/>
    </source>
</evidence>
<dbReference type="RefSeq" id="XP_033358066.1">
    <property type="nucleotide sequence ID" value="XM_033502175.1"/>
</dbReference>
<dbReference type="Gene3D" id="1.20.120.550">
    <property type="entry name" value="Membrane associated eicosanoid/glutathione metabolism-like domain"/>
    <property type="match status" value="1"/>
</dbReference>
<dbReference type="GeneID" id="117237813"/>
<feature type="transmembrane region" description="Helical" evidence="4">
    <location>
        <begin position="81"/>
        <end position="97"/>
    </location>
</feature>
<dbReference type="SUPFAM" id="SSF161084">
    <property type="entry name" value="MAPEG domain-like"/>
    <property type="match status" value="1"/>
</dbReference>
<feature type="transmembrane region" description="Helical" evidence="4">
    <location>
        <begin position="133"/>
        <end position="156"/>
    </location>
</feature>
<dbReference type="GO" id="GO:0005789">
    <property type="term" value="C:endoplasmic reticulum membrane"/>
    <property type="evidence" value="ECO:0007669"/>
    <property type="project" value="UniProtKB-SubCell"/>
</dbReference>
<dbReference type="InterPro" id="IPR023352">
    <property type="entry name" value="MAPEG-like_dom_sf"/>
</dbReference>